<keyword evidence="4" id="KW-0378">Hydrolase</keyword>
<feature type="region of interest" description="Disordered" evidence="7">
    <location>
        <begin position="901"/>
        <end position="938"/>
    </location>
</feature>
<sequence length="938" mass="104369">MRSSPRRGLEVFDFKEEDELTESVAGKYMDKFKSTGNDNHSGSKHEFLECDAQGTNDGKKEIGSVPCMDIDAVERDLNCGNAISYAPLGIAEEKKTNMKELCDAASLAEGLNHEQHSELKLDNQEFTKSLPGQENICSIPRAPSCGHNQSNGACSHSPSDNEPVDMISDADESTDQSSPSSPEIAMDGVSPSNYESHHCAGDLEMDDMKSTIVLYPDYVVYRDSYCTGLQLTFSHNSIKITGSTACENQKSFNFQWEIDDVIHIETQWYQRVSTVMIKLRVISKDAGQDDDASGTSGVEELKITAVEPNWPEKQEDIACLNAQYMTMWNVVNSIVMGTDGDSPGQRHYFPRFDESFEDVIYPKGDSDAVSISKRDVDLLQPETFINDTIIDFYIKYLKNQIPPEERHRFHFFNSFFFRKLADLDKDPSSVSDGKAAFQRVRKWTRKVDLFGKDYIFIPINFNLHWSLIVICHPGDVAKFKDGDIDKSVKVPCILHMDSIKGSHTGLKNLVQSYLWEEWKERQKETSDEVALRFQNMRFVPLELPQQENSFDCGLFLLHYLELFLAEAPAHFSPFKITKPSSFLNMNWFLPSEASLKRTLIQRLIFELVENHSRKICSAAFSDDDQSSKFPESNGNEIGVEFFSQRCSPDLTHQEDLTCSEASRGIEMTLLAASSMKNSQSANDSGLVLRDLFEPGATAGALLEQYQTFDQKSSYFHLNGAMPPGEEDAETGEHFVFLPPGDSGFHQITGIPSQTCGVPHSSSGYGAETFNVGISLQAENGDVDSSSEPSLCASDDSEEVGIMENCPVEEDLDPNQKVNTDKHKSPPIENVQPPRLVSASCDLDAVIVGDSQDHDLLNGGNENGGPLPSCQEIADKEVHQDSKVAENSMVSCNNMQQMIDDGLLPESHESPPAKRVRLTPPPPDGEILAIGSVTEDFHL</sequence>
<dbReference type="GO" id="GO:0006508">
    <property type="term" value="P:proteolysis"/>
    <property type="evidence" value="ECO:0007669"/>
    <property type="project" value="UniProtKB-KW"/>
</dbReference>
<dbReference type="Gene3D" id="1.10.418.20">
    <property type="match status" value="1"/>
</dbReference>
<evidence type="ECO:0000256" key="4">
    <source>
        <dbReference type="ARBA" id="ARBA00022801"/>
    </source>
</evidence>
<accession>A0A6P4AJP8</accession>
<dbReference type="Pfam" id="PF25352">
    <property type="entry name" value="PH_ULP"/>
    <property type="match status" value="1"/>
</dbReference>
<keyword evidence="5" id="KW-0788">Thiol protease</keyword>
<feature type="compositionally biased region" description="Polar residues" evidence="7">
    <location>
        <begin position="148"/>
        <end position="160"/>
    </location>
</feature>
<proteinExistence type="inferred from homology"/>
<reference evidence="10" key="1">
    <citation type="submission" date="2025-08" db="UniProtKB">
        <authorList>
            <consortium name="RefSeq"/>
        </authorList>
    </citation>
    <scope>IDENTIFICATION</scope>
    <source>
        <tissue evidence="10">Seedling</tissue>
    </source>
</reference>
<feature type="region of interest" description="Disordered" evidence="7">
    <location>
        <begin position="808"/>
        <end position="833"/>
    </location>
</feature>
<dbReference type="Gene3D" id="3.30.310.130">
    <property type="entry name" value="Ubiquitin-related"/>
    <property type="match status" value="1"/>
</dbReference>
<protein>
    <submittedName>
        <fullName evidence="10">Probable ubiquitin-like-specific protease 2B isoform X1</fullName>
    </submittedName>
</protein>
<dbReference type="InterPro" id="IPR038765">
    <property type="entry name" value="Papain-like_cys_pep_sf"/>
</dbReference>
<evidence type="ECO:0000256" key="3">
    <source>
        <dbReference type="ARBA" id="ARBA00022786"/>
    </source>
</evidence>
<evidence type="ECO:0000313" key="10">
    <source>
        <dbReference type="RefSeq" id="XP_015885989.1"/>
    </source>
</evidence>
<dbReference type="GO" id="GO:0008234">
    <property type="term" value="F:cysteine-type peptidase activity"/>
    <property type="evidence" value="ECO:0007669"/>
    <property type="project" value="UniProtKB-KW"/>
</dbReference>
<evidence type="ECO:0000256" key="1">
    <source>
        <dbReference type="ARBA" id="ARBA00005234"/>
    </source>
</evidence>
<keyword evidence="3" id="KW-0833">Ubl conjugation pathway</keyword>
<dbReference type="FunCoup" id="A0A6P4AJP8">
    <property type="interactions" value="2364"/>
</dbReference>
<evidence type="ECO:0000313" key="9">
    <source>
        <dbReference type="Proteomes" id="UP001652623"/>
    </source>
</evidence>
<comment type="similarity">
    <text evidence="1">Belongs to the peptidase C48 family.</text>
</comment>
<dbReference type="SMR" id="A0A6P4AJP8"/>
<dbReference type="KEGG" id="zju:107421286"/>
<keyword evidence="2 10" id="KW-0645">Protease</keyword>
<organism evidence="9 10">
    <name type="scientific">Ziziphus jujuba</name>
    <name type="common">Chinese jujube</name>
    <name type="synonym">Ziziphus sativa</name>
    <dbReference type="NCBI Taxonomy" id="326968"/>
    <lineage>
        <taxon>Eukaryota</taxon>
        <taxon>Viridiplantae</taxon>
        <taxon>Streptophyta</taxon>
        <taxon>Embryophyta</taxon>
        <taxon>Tracheophyta</taxon>
        <taxon>Spermatophyta</taxon>
        <taxon>Magnoliopsida</taxon>
        <taxon>eudicotyledons</taxon>
        <taxon>Gunneridae</taxon>
        <taxon>Pentapetalae</taxon>
        <taxon>rosids</taxon>
        <taxon>fabids</taxon>
        <taxon>Rosales</taxon>
        <taxon>Rhamnaceae</taxon>
        <taxon>Paliureae</taxon>
        <taxon>Ziziphus</taxon>
    </lineage>
</organism>
<dbReference type="PANTHER" id="PTHR47764:SF2">
    <property type="entry name" value="UBIQUITIN-LIKE PROTEASE FAMILY PROFILE DOMAIN-CONTAINING PROTEIN"/>
    <property type="match status" value="1"/>
</dbReference>
<dbReference type="FunFam" id="3.30.310.130:FF:000006">
    <property type="entry name" value="Probable ubiquitin-like-specific protease 2B"/>
    <property type="match status" value="1"/>
</dbReference>
<dbReference type="PANTHER" id="PTHR47764">
    <property type="entry name" value="UBIQUITIN-LIKE-SPECIFIC PROTEASE 2B-RELATED"/>
    <property type="match status" value="1"/>
</dbReference>
<dbReference type="InterPro" id="IPR003653">
    <property type="entry name" value="Peptidase_C48_C"/>
</dbReference>
<name>A0A6P4AJP8_ZIZJJ</name>
<dbReference type="GeneID" id="107421286"/>
<comment type="function">
    <text evidence="6">Protease that catalyzes two essential functions in the SUMO pathway: processing of full-length SUMOs to their mature forms and deconjugation of SUMO from targeted proteins.</text>
</comment>
<dbReference type="RefSeq" id="XP_015885989.1">
    <property type="nucleotide sequence ID" value="XM_016030503.4"/>
</dbReference>
<dbReference type="PROSITE" id="PS50600">
    <property type="entry name" value="ULP_PROTEASE"/>
    <property type="match status" value="1"/>
</dbReference>
<evidence type="ECO:0000259" key="8">
    <source>
        <dbReference type="PROSITE" id="PS50600"/>
    </source>
</evidence>
<dbReference type="InterPro" id="IPR057375">
    <property type="entry name" value="ULP2A/B_PH"/>
</dbReference>
<dbReference type="SUPFAM" id="SSF54001">
    <property type="entry name" value="Cysteine proteinases"/>
    <property type="match status" value="1"/>
</dbReference>
<feature type="region of interest" description="Disordered" evidence="7">
    <location>
        <begin position="148"/>
        <end position="198"/>
    </location>
</feature>
<gene>
    <name evidence="10" type="primary">LOC107421286</name>
</gene>
<evidence type="ECO:0000256" key="5">
    <source>
        <dbReference type="ARBA" id="ARBA00022807"/>
    </source>
</evidence>
<evidence type="ECO:0000256" key="2">
    <source>
        <dbReference type="ARBA" id="ARBA00022670"/>
    </source>
</evidence>
<dbReference type="InParanoid" id="A0A6P4AJP8"/>
<dbReference type="Proteomes" id="UP001652623">
    <property type="component" value="Chromosome 5"/>
</dbReference>
<dbReference type="Pfam" id="PF02902">
    <property type="entry name" value="Peptidase_C48"/>
    <property type="match status" value="1"/>
</dbReference>
<evidence type="ECO:0000256" key="6">
    <source>
        <dbReference type="ARBA" id="ARBA00057729"/>
    </source>
</evidence>
<dbReference type="AlphaFoldDB" id="A0A6P4AJP8"/>
<keyword evidence="9" id="KW-1185">Reference proteome</keyword>
<evidence type="ECO:0000256" key="7">
    <source>
        <dbReference type="SAM" id="MobiDB-lite"/>
    </source>
</evidence>
<feature type="domain" description="Ubiquitin-like protease family profile" evidence="8">
    <location>
        <begin position="369"/>
        <end position="563"/>
    </location>
</feature>